<feature type="region of interest" description="Disordered" evidence="1">
    <location>
        <begin position="151"/>
        <end position="198"/>
    </location>
</feature>
<gene>
    <name evidence="2" type="ORF">JCGZ_17981</name>
</gene>
<protein>
    <submittedName>
        <fullName evidence="2">Uncharacterized protein</fullName>
    </submittedName>
</protein>
<reference evidence="2 3" key="1">
    <citation type="journal article" date="2014" name="PLoS ONE">
        <title>Global Analysis of Gene Expression Profiles in Physic Nut (Jatropha curcas L.) Seedlings Exposed to Salt Stress.</title>
        <authorList>
            <person name="Zhang L."/>
            <person name="Zhang C."/>
            <person name="Wu P."/>
            <person name="Chen Y."/>
            <person name="Li M."/>
            <person name="Jiang H."/>
            <person name="Wu G."/>
        </authorList>
    </citation>
    <scope>NUCLEOTIDE SEQUENCE [LARGE SCALE GENOMIC DNA]</scope>
    <source>
        <strain evidence="3">cv. GZQX0401</strain>
        <tissue evidence="2">Young leaves</tissue>
    </source>
</reference>
<dbReference type="STRING" id="180498.A0A067JVK1"/>
<evidence type="ECO:0000313" key="2">
    <source>
        <dbReference type="EMBL" id="KDP26823.1"/>
    </source>
</evidence>
<feature type="region of interest" description="Disordered" evidence="1">
    <location>
        <begin position="56"/>
        <end position="78"/>
    </location>
</feature>
<dbReference type="PANTHER" id="PTHR35280:SF1">
    <property type="entry name" value="F17L21.9"/>
    <property type="match status" value="1"/>
</dbReference>
<dbReference type="OrthoDB" id="782808at2759"/>
<dbReference type="EMBL" id="KK914893">
    <property type="protein sequence ID" value="KDP26823.1"/>
    <property type="molecule type" value="Genomic_DNA"/>
</dbReference>
<proteinExistence type="predicted"/>
<sequence length="198" mass="22322">MSMDSTHKLELVDKAIQKLLAEKKNKQDDTDQLLLSRLLSELEMLKEGISVNQSDVSIDQEKANSPSADEERFKEHKNGSSSEIIAEEIVKELKIVKRQNMVTHCLLSAVIVLTLAWQISEVSLILKFKDGLSHPFKSFGSMVFGMFRFPGRKAQDGDKQQQEEGSSSRPSVHMPELPHPHMPELPHVDLGLNGHDRK</sequence>
<evidence type="ECO:0000313" key="3">
    <source>
        <dbReference type="Proteomes" id="UP000027138"/>
    </source>
</evidence>
<evidence type="ECO:0000256" key="1">
    <source>
        <dbReference type="SAM" id="MobiDB-lite"/>
    </source>
</evidence>
<feature type="compositionally biased region" description="Basic and acidic residues" evidence="1">
    <location>
        <begin position="176"/>
        <end position="187"/>
    </location>
</feature>
<feature type="compositionally biased region" description="Basic and acidic residues" evidence="1">
    <location>
        <begin position="69"/>
        <end position="78"/>
    </location>
</feature>
<feature type="compositionally biased region" description="Basic and acidic residues" evidence="1">
    <location>
        <begin position="153"/>
        <end position="162"/>
    </location>
</feature>
<name>A0A067JVK1_JATCU</name>
<accession>A0A067JVK1</accession>
<keyword evidence="3" id="KW-1185">Reference proteome</keyword>
<dbReference type="Proteomes" id="UP000027138">
    <property type="component" value="Unassembled WGS sequence"/>
</dbReference>
<organism evidence="2 3">
    <name type="scientific">Jatropha curcas</name>
    <name type="common">Barbados nut</name>
    <dbReference type="NCBI Taxonomy" id="180498"/>
    <lineage>
        <taxon>Eukaryota</taxon>
        <taxon>Viridiplantae</taxon>
        <taxon>Streptophyta</taxon>
        <taxon>Embryophyta</taxon>
        <taxon>Tracheophyta</taxon>
        <taxon>Spermatophyta</taxon>
        <taxon>Magnoliopsida</taxon>
        <taxon>eudicotyledons</taxon>
        <taxon>Gunneridae</taxon>
        <taxon>Pentapetalae</taxon>
        <taxon>rosids</taxon>
        <taxon>fabids</taxon>
        <taxon>Malpighiales</taxon>
        <taxon>Euphorbiaceae</taxon>
        <taxon>Crotonoideae</taxon>
        <taxon>Jatropheae</taxon>
        <taxon>Jatropha</taxon>
    </lineage>
</organism>
<feature type="compositionally biased region" description="Polar residues" evidence="1">
    <location>
        <begin position="56"/>
        <end position="67"/>
    </location>
</feature>
<dbReference type="PANTHER" id="PTHR35280">
    <property type="entry name" value="F17L21.9"/>
    <property type="match status" value="1"/>
</dbReference>
<dbReference type="AlphaFoldDB" id="A0A067JVK1"/>